<comment type="caution">
    <text evidence="2">The sequence shown here is derived from an EMBL/GenBank/DDBJ whole genome shotgun (WGS) entry which is preliminary data.</text>
</comment>
<protein>
    <recommendedName>
        <fullName evidence="1">CHAT domain-containing protein</fullName>
    </recommendedName>
</protein>
<feature type="domain" description="CHAT" evidence="1">
    <location>
        <begin position="1"/>
        <end position="81"/>
    </location>
</feature>
<proteinExistence type="predicted"/>
<sequence>MNAFYAMLYQGNMTKAEALRQAQVAMITDNYSRVVQQQNKAILESTRDLRAAQQRSYRFLLKVANNLSHPYYWAPFILIGNGL</sequence>
<dbReference type="EMBL" id="QMEB01000213">
    <property type="protein sequence ID" value="NMG22015.1"/>
    <property type="molecule type" value="Genomic_DNA"/>
</dbReference>
<evidence type="ECO:0000259" key="1">
    <source>
        <dbReference type="Pfam" id="PF12770"/>
    </source>
</evidence>
<evidence type="ECO:0000313" key="2">
    <source>
        <dbReference type="EMBL" id="NMG22015.1"/>
    </source>
</evidence>
<name>A0ABX1PC20_9CYAN</name>
<reference evidence="2 3" key="1">
    <citation type="submission" date="2018-06" db="EMBL/GenBank/DDBJ databases">
        <title>Comparative genomics of Brasilonema spp. strains.</title>
        <authorList>
            <person name="Alvarenga D.O."/>
            <person name="Fiore M.F."/>
            <person name="Varani A.M."/>
        </authorList>
    </citation>
    <scope>NUCLEOTIDE SEQUENCE [LARGE SCALE GENOMIC DNA]</scope>
    <source>
        <strain evidence="2 3">SPC951</strain>
    </source>
</reference>
<organism evidence="2 3">
    <name type="scientific">Brasilonema bromeliae SPC951</name>
    <dbReference type="NCBI Taxonomy" id="385972"/>
    <lineage>
        <taxon>Bacteria</taxon>
        <taxon>Bacillati</taxon>
        <taxon>Cyanobacteriota</taxon>
        <taxon>Cyanophyceae</taxon>
        <taxon>Nostocales</taxon>
        <taxon>Scytonemataceae</taxon>
        <taxon>Brasilonema</taxon>
        <taxon>Bromeliae group (in: Brasilonema)</taxon>
    </lineage>
</organism>
<dbReference type="InterPro" id="IPR024983">
    <property type="entry name" value="CHAT_dom"/>
</dbReference>
<evidence type="ECO:0000313" key="3">
    <source>
        <dbReference type="Proteomes" id="UP000718564"/>
    </source>
</evidence>
<accession>A0ABX1PC20</accession>
<gene>
    <name evidence="2" type="ORF">DP116_22195</name>
</gene>
<dbReference type="Pfam" id="PF12770">
    <property type="entry name" value="CHAT"/>
    <property type="match status" value="1"/>
</dbReference>
<dbReference type="Proteomes" id="UP000718564">
    <property type="component" value="Unassembled WGS sequence"/>
</dbReference>
<keyword evidence="3" id="KW-1185">Reference proteome</keyword>